<evidence type="ECO:0000313" key="2">
    <source>
        <dbReference type="Proteomes" id="UP000826234"/>
    </source>
</evidence>
<dbReference type="Pfam" id="PF00560">
    <property type="entry name" value="LRR_1"/>
    <property type="match status" value="1"/>
</dbReference>
<dbReference type="Proteomes" id="UP000826234">
    <property type="component" value="Unassembled WGS sequence"/>
</dbReference>
<dbReference type="PANTHER" id="PTHR24109:SF3">
    <property type="entry name" value="LEUCINE-RICH REPEAT-CONTAINING PROTEIN 31"/>
    <property type="match status" value="1"/>
</dbReference>
<evidence type="ECO:0000313" key="1">
    <source>
        <dbReference type="EMBL" id="KAH0624141.1"/>
    </source>
</evidence>
<comment type="caution">
    <text evidence="1">The sequence shown here is derived from an EMBL/GenBank/DDBJ whole genome shotgun (WGS) entry which is preliminary data.</text>
</comment>
<reference evidence="1 2" key="1">
    <citation type="journal article" date="2022" name="Gigascience">
        <title>A chromosome-level genome assembly and annotation of the desert horned lizard, Phrynosoma platyrhinos, provides insight into chromosomal rearrangements among reptiles.</title>
        <authorList>
            <person name="Koochekian N."/>
            <person name="Ascanio A."/>
            <person name="Farleigh K."/>
            <person name="Card D.C."/>
            <person name="Schield D.R."/>
            <person name="Castoe T.A."/>
            <person name="Jezkova T."/>
        </authorList>
    </citation>
    <scope>NUCLEOTIDE SEQUENCE [LARGE SCALE GENOMIC DNA]</scope>
    <source>
        <strain evidence="1">NK-2021</strain>
    </source>
</reference>
<accession>A0ABQ7T3L3</accession>
<proteinExistence type="predicted"/>
<dbReference type="Gene3D" id="3.80.10.10">
    <property type="entry name" value="Ribonuclease Inhibitor"/>
    <property type="match status" value="3"/>
</dbReference>
<dbReference type="PANTHER" id="PTHR24109">
    <property type="entry name" value="LEUCINE-RICH REPEAT-CONTAINING PROTEIN 31"/>
    <property type="match status" value="1"/>
</dbReference>
<dbReference type="SUPFAM" id="SSF52047">
    <property type="entry name" value="RNI-like"/>
    <property type="match status" value="1"/>
</dbReference>
<dbReference type="InterPro" id="IPR032675">
    <property type="entry name" value="LRR_dom_sf"/>
</dbReference>
<protein>
    <recommendedName>
        <fullName evidence="3">Leucine rich repeat containing 31</fullName>
    </recommendedName>
</protein>
<evidence type="ECO:0008006" key="3">
    <source>
        <dbReference type="Google" id="ProtNLM"/>
    </source>
</evidence>
<dbReference type="SMART" id="SM00368">
    <property type="entry name" value="LRR_RI"/>
    <property type="match status" value="6"/>
</dbReference>
<dbReference type="InterPro" id="IPR001611">
    <property type="entry name" value="Leu-rich_rpt"/>
</dbReference>
<dbReference type="InterPro" id="IPR042419">
    <property type="entry name" value="LRC31"/>
</dbReference>
<dbReference type="EMBL" id="JAIPUX010001880">
    <property type="protein sequence ID" value="KAH0624141.1"/>
    <property type="molecule type" value="Genomic_DNA"/>
</dbReference>
<sequence>MLAIIPLLPGLEEIDLSWNDFIGGILGPLTLQFKHLQELKVLRLSNCRLTAKDIAFLAQLLSRVNNLEELDLSINKMIGCSLKSIAQELKYVSCLKVLNLNMCGLRQDGLQCLGTALQHLLELRKLDVSCNKGIGGGFQTLAAHLASLSNLEVLDLHQCCITEEDMAVLTQIIPLLSSLQELNLSSNKSVGISSDHLLSRLRFLPRLTSVLLSNCSLQHDSFTSLAEAALHLPELMILDLSWNKCVGGNLKLILKALNLGAKMQVLRLSSCSLVDEDIAGFAAVIEAGHLDQLQKLDLSYNHHISDQGWSMFCQALVALDLLSELDISLRPSLHCDSGEWFDQLLATLPKLPLLTELGLQGWVLSRVQQKQLEQFNWDNERNVRFDIWYGA</sequence>
<gene>
    <name evidence="1" type="ORF">JD844_007573</name>
</gene>
<keyword evidence="2" id="KW-1185">Reference proteome</keyword>
<dbReference type="Pfam" id="PF13516">
    <property type="entry name" value="LRR_6"/>
    <property type="match status" value="2"/>
</dbReference>
<name>A0ABQ7T3L3_PHRPL</name>
<organism evidence="1 2">
    <name type="scientific">Phrynosoma platyrhinos</name>
    <name type="common">Desert horned lizard</name>
    <dbReference type="NCBI Taxonomy" id="52577"/>
    <lineage>
        <taxon>Eukaryota</taxon>
        <taxon>Metazoa</taxon>
        <taxon>Chordata</taxon>
        <taxon>Craniata</taxon>
        <taxon>Vertebrata</taxon>
        <taxon>Euteleostomi</taxon>
        <taxon>Lepidosauria</taxon>
        <taxon>Squamata</taxon>
        <taxon>Bifurcata</taxon>
        <taxon>Unidentata</taxon>
        <taxon>Episquamata</taxon>
        <taxon>Toxicofera</taxon>
        <taxon>Iguania</taxon>
        <taxon>Phrynosomatidae</taxon>
        <taxon>Phrynosomatinae</taxon>
        <taxon>Phrynosoma</taxon>
    </lineage>
</organism>